<dbReference type="GO" id="GO:0004474">
    <property type="term" value="F:malate synthase activity"/>
    <property type="evidence" value="ECO:0007669"/>
    <property type="project" value="UniProtKB-EC"/>
</dbReference>
<dbReference type="GO" id="GO:0005739">
    <property type="term" value="C:mitochondrion"/>
    <property type="evidence" value="ECO:0007669"/>
    <property type="project" value="UniProtKB-SubCell"/>
</dbReference>
<evidence type="ECO:0000256" key="2">
    <source>
        <dbReference type="ARBA" id="ARBA00004173"/>
    </source>
</evidence>
<keyword evidence="8 25" id="KW-0460">Magnesium</keyword>
<evidence type="ECO:0000256" key="7">
    <source>
        <dbReference type="ARBA" id="ARBA00022801"/>
    </source>
</evidence>
<evidence type="ECO:0000256" key="18">
    <source>
        <dbReference type="ARBA" id="ARBA00066460"/>
    </source>
</evidence>
<evidence type="ECO:0000256" key="22">
    <source>
        <dbReference type="ARBA" id="ARBA00076788"/>
    </source>
</evidence>
<feature type="binding site" evidence="25">
    <location>
        <position position="210"/>
    </location>
    <ligand>
        <name>Mg(2+)</name>
        <dbReference type="ChEBI" id="CHEBI:18420"/>
    </ligand>
</feature>
<accession>A0A8B7ZEX8</accession>
<comment type="catalytic activity">
    <reaction evidence="15">
        <text>(3S)-citramalyl-CoA = pyruvate + acetyl-CoA</text>
        <dbReference type="Rhea" id="RHEA:22612"/>
        <dbReference type="ChEBI" id="CHEBI:15361"/>
        <dbReference type="ChEBI" id="CHEBI:57288"/>
        <dbReference type="ChEBI" id="CHEBI:58668"/>
        <dbReference type="EC" id="4.1.3.25"/>
    </reaction>
</comment>
<keyword evidence="11" id="KW-0496">Mitochondrion</keyword>
<keyword evidence="9" id="KW-0809">Transit peptide</keyword>
<evidence type="ECO:0000256" key="16">
    <source>
        <dbReference type="ARBA" id="ARBA00055540"/>
    </source>
</evidence>
<dbReference type="GeneID" id="110986184"/>
<dbReference type="KEGG" id="aplc:110986184"/>
<dbReference type="PIRSF" id="PIRSF015582">
    <property type="entry name" value="Cit_lyase_B"/>
    <property type="match status" value="1"/>
</dbReference>
<evidence type="ECO:0000256" key="12">
    <source>
        <dbReference type="ARBA" id="ARBA00023239"/>
    </source>
</evidence>
<dbReference type="AlphaFoldDB" id="A0A8B7ZEX8"/>
<keyword evidence="6 25" id="KW-0479">Metal-binding</keyword>
<sequence length="346" mass="38471">MLYIIRRVCCRQAHYWLGRPSAPYTQTRGVMSGPATGLRKGHGYTPRRAVLYVPGSDERKLAKLSGLTVDCAVMDCEDGVASNRKDVARETIRKSLESLHLPTVGDVAVRINAVDSGLAEEDLKEVLQAERLPDTLMLPKVESEGHLQWLADKLSAHFGSKPPASPIKLVIFVESAIGLLRLANICEEGQRLSRTTPFFTLEGVVFGSDDFCADIGATRTPEATELMYARQKVVTIAKAYRLQAIDLVHIDYKDLESLERQSLEGARMGFTGKQVIHPNQIPVVQKAFSPSPEKMEWARALIEAFEEHQHSGKGAFTFRDSMIDMPLVLQARNILKMATVMKEQPQ</sequence>
<dbReference type="OrthoDB" id="1773at2759"/>
<dbReference type="FunFam" id="3.20.20.60:FF:000014">
    <property type="entry name" value="Citrate lyase subunit beta-like protein"/>
    <property type="match status" value="1"/>
</dbReference>
<keyword evidence="5" id="KW-0808">Transferase</keyword>
<dbReference type="InterPro" id="IPR011206">
    <property type="entry name" value="Citrate_lyase_beta/mcl1/mcl2"/>
</dbReference>
<evidence type="ECO:0000256" key="24">
    <source>
        <dbReference type="PIRSR" id="PIRSR015582-1"/>
    </source>
</evidence>
<dbReference type="PANTHER" id="PTHR11105:SF0">
    <property type="entry name" value="CITRAMALYL-COA LYASE, MITOCHONDRIAL"/>
    <property type="match status" value="1"/>
</dbReference>
<evidence type="ECO:0000256" key="23">
    <source>
        <dbReference type="ARBA" id="ARBA00083020"/>
    </source>
</evidence>
<evidence type="ECO:0000256" key="15">
    <source>
        <dbReference type="ARBA" id="ARBA00051672"/>
    </source>
</evidence>
<name>A0A8B7ZEX8_ACAPL</name>
<evidence type="ECO:0000256" key="20">
    <source>
        <dbReference type="ARBA" id="ARBA00072098"/>
    </source>
</evidence>
<evidence type="ECO:0000256" key="1">
    <source>
        <dbReference type="ARBA" id="ARBA00001946"/>
    </source>
</evidence>
<feature type="binding site" evidence="25">
    <location>
        <position position="174"/>
    </location>
    <ligand>
        <name>Mg(2+)</name>
        <dbReference type="ChEBI" id="CHEBI:18420"/>
    </ligand>
</feature>
<dbReference type="Pfam" id="PF03328">
    <property type="entry name" value="HpcH_HpaI"/>
    <property type="match status" value="1"/>
</dbReference>
<dbReference type="RefSeq" id="XP_022103542.1">
    <property type="nucleotide sequence ID" value="XM_022247850.1"/>
</dbReference>
<evidence type="ECO:0000256" key="5">
    <source>
        <dbReference type="ARBA" id="ARBA00022679"/>
    </source>
</evidence>
<dbReference type="OMA" id="AWLFCPA"/>
<dbReference type="EC" id="3.1.2.30" evidence="18"/>
<evidence type="ECO:0000313" key="27">
    <source>
        <dbReference type="Proteomes" id="UP000694845"/>
    </source>
</evidence>
<gene>
    <name evidence="28" type="primary">LOC110986184</name>
</gene>
<comment type="function">
    <text evidence="16">Mitochondrial citramalyl-CoA lyase indirectly involved in the vitamin B12 metabolism. Converts citramalyl-CoA into acetyl-CoA and pyruvate in the C5-dicarboxylate catabolism pathway. The C5-dicarboxylate catabolism pathway is required to detoxify itaconate, a vitamin B12-poisoning metabolite. Also acts as a malate synthase in vitro, converting glyoxylate and acetyl-CoA to malate. Also displays malyl-CoA thioesterase activity. Also acts as a beta-methylmalate synthase in vitro, by mediating conversion of glyoxylate and propionyl-CoA to beta-methylmalate. Also has very weak citramalate synthase activity in vitro.</text>
</comment>
<dbReference type="GO" id="GO:0016787">
    <property type="term" value="F:hydrolase activity"/>
    <property type="evidence" value="ECO:0007669"/>
    <property type="project" value="UniProtKB-KW"/>
</dbReference>
<keyword evidence="12" id="KW-0456">Lyase</keyword>
<dbReference type="PANTHER" id="PTHR11105">
    <property type="entry name" value="CITRATE LYASE SUBUNIT BETA-RELATED"/>
    <property type="match status" value="1"/>
</dbReference>
<evidence type="ECO:0000256" key="17">
    <source>
        <dbReference type="ARBA" id="ARBA00061542"/>
    </source>
</evidence>
<comment type="catalytic activity">
    <reaction evidence="13">
        <text>glyoxylate + acetyl-CoA + H2O = (S)-malate + CoA + H(+)</text>
        <dbReference type="Rhea" id="RHEA:18181"/>
        <dbReference type="ChEBI" id="CHEBI:15377"/>
        <dbReference type="ChEBI" id="CHEBI:15378"/>
        <dbReference type="ChEBI" id="CHEBI:15589"/>
        <dbReference type="ChEBI" id="CHEBI:36655"/>
        <dbReference type="ChEBI" id="CHEBI:57287"/>
        <dbReference type="ChEBI" id="CHEBI:57288"/>
        <dbReference type="EC" id="2.3.3.9"/>
    </reaction>
</comment>
<keyword evidence="10" id="KW-0007">Acetylation</keyword>
<dbReference type="Proteomes" id="UP000694845">
    <property type="component" value="Unplaced"/>
</dbReference>
<feature type="binding site" evidence="24">
    <location>
        <position position="174"/>
    </location>
    <ligand>
        <name>substrate</name>
    </ligand>
</feature>
<evidence type="ECO:0000259" key="26">
    <source>
        <dbReference type="Pfam" id="PF03328"/>
    </source>
</evidence>
<dbReference type="EC" id="2.3.3.9" evidence="4"/>
<dbReference type="InterPro" id="IPR040186">
    <property type="entry name" value="Citramalyl-CoA_lyase"/>
</dbReference>
<keyword evidence="7" id="KW-0378">Hydrolase</keyword>
<evidence type="ECO:0000313" key="28">
    <source>
        <dbReference type="RefSeq" id="XP_022103542.1"/>
    </source>
</evidence>
<dbReference type="GO" id="GO:0047777">
    <property type="term" value="F:(S)-citramalyl-CoA lyase activity"/>
    <property type="evidence" value="ECO:0007669"/>
    <property type="project" value="UniProtKB-EC"/>
</dbReference>
<evidence type="ECO:0000256" key="25">
    <source>
        <dbReference type="PIRSR" id="PIRSR015582-2"/>
    </source>
</evidence>
<dbReference type="InterPro" id="IPR040442">
    <property type="entry name" value="Pyrv_kinase-like_dom_sf"/>
</dbReference>
<dbReference type="Gene3D" id="3.20.20.60">
    <property type="entry name" value="Phosphoenolpyruvate-binding domains"/>
    <property type="match status" value="1"/>
</dbReference>
<protein>
    <recommendedName>
        <fullName evidence="20">Citramalyl-CoA lyase, mitochondrial</fullName>
        <ecNumber evidence="4">2.3.3.9</ecNumber>
        <ecNumber evidence="18">3.1.2.30</ecNumber>
        <ecNumber evidence="19">4.1.3.25</ecNumber>
    </recommendedName>
    <alternativeName>
        <fullName evidence="22">(3S)-malyl-CoA thioesterase</fullName>
    </alternativeName>
    <alternativeName>
        <fullName evidence="23">Beta-methylmalate synthase</fullName>
    </alternativeName>
    <alternativeName>
        <fullName evidence="21">Malate synthase</fullName>
    </alternativeName>
</protein>
<comment type="similarity">
    <text evidence="17">Belongs to the HpcH/HpaI aldolase family. Citrate lyase beta subunit-like subfamily.</text>
</comment>
<dbReference type="SUPFAM" id="SSF51621">
    <property type="entry name" value="Phosphoenolpyruvate/pyruvate domain"/>
    <property type="match status" value="1"/>
</dbReference>
<evidence type="ECO:0000256" key="4">
    <source>
        <dbReference type="ARBA" id="ARBA00012636"/>
    </source>
</evidence>
<reference evidence="28" key="1">
    <citation type="submission" date="2025-08" db="UniProtKB">
        <authorList>
            <consortium name="RefSeq"/>
        </authorList>
    </citation>
    <scope>IDENTIFICATION</scope>
</reference>
<evidence type="ECO:0000256" key="6">
    <source>
        <dbReference type="ARBA" id="ARBA00022723"/>
    </source>
</evidence>
<evidence type="ECO:0000256" key="9">
    <source>
        <dbReference type="ARBA" id="ARBA00022946"/>
    </source>
</evidence>
<evidence type="ECO:0000256" key="21">
    <source>
        <dbReference type="ARBA" id="ARBA00076231"/>
    </source>
</evidence>
<dbReference type="GO" id="GO:0046872">
    <property type="term" value="F:metal ion binding"/>
    <property type="evidence" value="ECO:0007669"/>
    <property type="project" value="UniProtKB-KW"/>
</dbReference>
<evidence type="ECO:0000256" key="10">
    <source>
        <dbReference type="ARBA" id="ARBA00022990"/>
    </source>
</evidence>
<evidence type="ECO:0000256" key="13">
    <source>
        <dbReference type="ARBA" id="ARBA00047918"/>
    </source>
</evidence>
<dbReference type="EC" id="4.1.3.25" evidence="19"/>
<dbReference type="InterPro" id="IPR015813">
    <property type="entry name" value="Pyrv/PenolPyrv_kinase-like_dom"/>
</dbReference>
<comment type="subcellular location">
    <subcellularLocation>
        <location evidence="2">Mitochondrion</location>
    </subcellularLocation>
</comment>
<evidence type="ECO:0000256" key="3">
    <source>
        <dbReference type="ARBA" id="ARBA00011233"/>
    </source>
</evidence>
<comment type="catalytic activity">
    <reaction evidence="14">
        <text>propanoyl-CoA + glyoxylate + H2O = 3-methylmalate + CoA + H(+)</text>
        <dbReference type="Rhea" id="RHEA:47628"/>
        <dbReference type="ChEBI" id="CHEBI:15377"/>
        <dbReference type="ChEBI" id="CHEBI:15378"/>
        <dbReference type="ChEBI" id="CHEBI:36655"/>
        <dbReference type="ChEBI" id="CHEBI:57287"/>
        <dbReference type="ChEBI" id="CHEBI:57392"/>
        <dbReference type="ChEBI" id="CHEBI:87810"/>
    </reaction>
</comment>
<dbReference type="GO" id="GO:0106064">
    <property type="term" value="P:regulation of cobalamin metabolic process"/>
    <property type="evidence" value="ECO:0007669"/>
    <property type="project" value="UniProtKB-ARBA"/>
</dbReference>
<evidence type="ECO:0000256" key="19">
    <source>
        <dbReference type="ARBA" id="ARBA00066840"/>
    </source>
</evidence>
<feature type="domain" description="HpcH/HpaI aldolase/citrate lyase" evidence="26">
    <location>
        <begin position="48"/>
        <end position="278"/>
    </location>
</feature>
<organism evidence="27 28">
    <name type="scientific">Acanthaster planci</name>
    <name type="common">Crown-of-thorns starfish</name>
    <dbReference type="NCBI Taxonomy" id="133434"/>
    <lineage>
        <taxon>Eukaryota</taxon>
        <taxon>Metazoa</taxon>
        <taxon>Echinodermata</taxon>
        <taxon>Eleutherozoa</taxon>
        <taxon>Asterozoa</taxon>
        <taxon>Asteroidea</taxon>
        <taxon>Valvatacea</taxon>
        <taxon>Valvatida</taxon>
        <taxon>Acanthasteridae</taxon>
        <taxon>Acanthaster</taxon>
    </lineage>
</organism>
<comment type="cofactor">
    <cofactor evidence="1">
        <name>Mg(2+)</name>
        <dbReference type="ChEBI" id="CHEBI:18420"/>
    </cofactor>
</comment>
<evidence type="ECO:0000256" key="14">
    <source>
        <dbReference type="ARBA" id="ARBA00051623"/>
    </source>
</evidence>
<feature type="binding site" evidence="24">
    <location>
        <position position="110"/>
    </location>
    <ligand>
        <name>substrate</name>
    </ligand>
</feature>
<evidence type="ECO:0000256" key="11">
    <source>
        <dbReference type="ARBA" id="ARBA00023128"/>
    </source>
</evidence>
<dbReference type="CTD" id="171425"/>
<evidence type="ECO:0000256" key="8">
    <source>
        <dbReference type="ARBA" id="ARBA00022842"/>
    </source>
</evidence>
<proteinExistence type="inferred from homology"/>
<dbReference type="InterPro" id="IPR005000">
    <property type="entry name" value="Aldolase/citrate-lyase_domain"/>
</dbReference>
<comment type="subunit">
    <text evidence="3">Homotrimer.</text>
</comment>
<keyword evidence="27" id="KW-1185">Reference proteome</keyword>